<dbReference type="EMBL" id="BPWL01000003">
    <property type="protein sequence ID" value="GJJ08981.1"/>
    <property type="molecule type" value="Genomic_DNA"/>
</dbReference>
<proteinExistence type="predicted"/>
<gene>
    <name evidence="1" type="ORF">Clacol_003202</name>
</gene>
<name>A0AAV5A7K2_9AGAM</name>
<evidence type="ECO:0000313" key="1">
    <source>
        <dbReference type="EMBL" id="GJJ08981.1"/>
    </source>
</evidence>
<keyword evidence="2" id="KW-1185">Reference proteome</keyword>
<dbReference type="Proteomes" id="UP001050691">
    <property type="component" value="Unassembled WGS sequence"/>
</dbReference>
<dbReference type="AlphaFoldDB" id="A0AAV5A7K2"/>
<reference evidence="1" key="1">
    <citation type="submission" date="2021-10" db="EMBL/GenBank/DDBJ databases">
        <title>De novo Genome Assembly of Clathrus columnatus (Basidiomycota, Fungi) Using Illumina and Nanopore Sequence Data.</title>
        <authorList>
            <person name="Ogiso-Tanaka E."/>
            <person name="Itagaki H."/>
            <person name="Hosoya T."/>
            <person name="Hosaka K."/>
        </authorList>
    </citation>
    <scope>NUCLEOTIDE SEQUENCE</scope>
    <source>
        <strain evidence="1">MO-923</strain>
    </source>
</reference>
<sequence>MPKSSFFSVITELIIGYALPGRPIVATVIAGTAQLGVQSWMFSNIEDICSSDQKDGFPVIFNGTGLIPPATAVNYVPWALVGFILQYPRNGTIGLNTVQSWIGNTIAFTNDDAAGTPNLDLPDKGFFGPEKW</sequence>
<comment type="caution">
    <text evidence="1">The sequence shown here is derived from an EMBL/GenBank/DDBJ whole genome shotgun (WGS) entry which is preliminary data.</text>
</comment>
<protein>
    <submittedName>
        <fullName evidence="1">Uncharacterized protein</fullName>
    </submittedName>
</protein>
<evidence type="ECO:0000313" key="2">
    <source>
        <dbReference type="Proteomes" id="UP001050691"/>
    </source>
</evidence>
<accession>A0AAV5A7K2</accession>
<organism evidence="1 2">
    <name type="scientific">Clathrus columnatus</name>
    <dbReference type="NCBI Taxonomy" id="1419009"/>
    <lineage>
        <taxon>Eukaryota</taxon>
        <taxon>Fungi</taxon>
        <taxon>Dikarya</taxon>
        <taxon>Basidiomycota</taxon>
        <taxon>Agaricomycotina</taxon>
        <taxon>Agaricomycetes</taxon>
        <taxon>Phallomycetidae</taxon>
        <taxon>Phallales</taxon>
        <taxon>Clathraceae</taxon>
        <taxon>Clathrus</taxon>
    </lineage>
</organism>